<organism evidence="2 3">
    <name type="scientific">Neoaquamicrobium sediminum</name>
    <dbReference type="NCBI Taxonomy" id="1849104"/>
    <lineage>
        <taxon>Bacteria</taxon>
        <taxon>Pseudomonadati</taxon>
        <taxon>Pseudomonadota</taxon>
        <taxon>Alphaproteobacteria</taxon>
        <taxon>Hyphomicrobiales</taxon>
        <taxon>Phyllobacteriaceae</taxon>
        <taxon>Neoaquamicrobium</taxon>
    </lineage>
</organism>
<gene>
    <name evidence="2" type="ORF">V1479_09560</name>
</gene>
<accession>A0ABV3WSM8</accession>
<comment type="caution">
    <text evidence="2">The sequence shown here is derived from an EMBL/GenBank/DDBJ whole genome shotgun (WGS) entry which is preliminary data.</text>
</comment>
<keyword evidence="3" id="KW-1185">Reference proteome</keyword>
<reference evidence="2 3" key="1">
    <citation type="submission" date="2024-01" db="EMBL/GenBank/DDBJ databases">
        <title>New evidence supports the origin of RcGTA from prophage.</title>
        <authorList>
            <person name="Xu Y."/>
            <person name="Liu B."/>
            <person name="Chen F."/>
        </authorList>
    </citation>
    <scope>NUCLEOTIDE SEQUENCE [LARGE SCALE GENOMIC DNA]</scope>
    <source>
        <strain evidence="2 3">CBW1107-2</strain>
    </source>
</reference>
<dbReference type="EMBL" id="JAZHFV010000002">
    <property type="protein sequence ID" value="MEX4007550.1"/>
    <property type="molecule type" value="Genomic_DNA"/>
</dbReference>
<dbReference type="Proteomes" id="UP001559025">
    <property type="component" value="Unassembled WGS sequence"/>
</dbReference>
<feature type="chain" id="PRO_5046357772" description="Porin" evidence="1">
    <location>
        <begin position="23"/>
        <end position="115"/>
    </location>
</feature>
<protein>
    <recommendedName>
        <fullName evidence="4">Porin</fullName>
    </recommendedName>
</protein>
<name>A0ABV3WSM8_9HYPH</name>
<evidence type="ECO:0008006" key="4">
    <source>
        <dbReference type="Google" id="ProtNLM"/>
    </source>
</evidence>
<evidence type="ECO:0000256" key="1">
    <source>
        <dbReference type="SAM" id="SignalP"/>
    </source>
</evidence>
<evidence type="ECO:0000313" key="2">
    <source>
        <dbReference type="EMBL" id="MEX4007550.1"/>
    </source>
</evidence>
<feature type="signal peptide" evidence="1">
    <location>
        <begin position="1"/>
        <end position="22"/>
    </location>
</feature>
<proteinExistence type="predicted"/>
<dbReference type="RefSeq" id="WP_368802687.1">
    <property type="nucleotide sequence ID" value="NZ_JAZHFV010000002.1"/>
</dbReference>
<keyword evidence="1" id="KW-0732">Signal</keyword>
<sequence length="115" mass="12014">MRNLLLPLFAAGALFAASAAQADVFSSQDFSGDTATANNLPGVNLDAAPGFGVSGGNCEEVEVPAYSPRDTFESRKGTTCKFGNFSLTTTGTNGNQLYDTTYGGNPPPWAEGWRP</sequence>
<evidence type="ECO:0000313" key="3">
    <source>
        <dbReference type="Proteomes" id="UP001559025"/>
    </source>
</evidence>